<dbReference type="PANTHER" id="PTHR16875:SF0">
    <property type="entry name" value="SELENOPROTEIN K"/>
    <property type="match status" value="1"/>
</dbReference>
<protein>
    <recommendedName>
        <fullName evidence="10">Selenoprotein K</fullName>
    </recommendedName>
</protein>
<dbReference type="GO" id="GO:0006816">
    <property type="term" value="P:calcium ion transport"/>
    <property type="evidence" value="ECO:0007669"/>
    <property type="project" value="TreeGrafter"/>
</dbReference>
<evidence type="ECO:0000256" key="4">
    <source>
        <dbReference type="ARBA" id="ARBA00022989"/>
    </source>
</evidence>
<accession>C5LMC0</accession>
<evidence type="ECO:0000256" key="2">
    <source>
        <dbReference type="ARBA" id="ARBA00022692"/>
    </source>
</evidence>
<evidence type="ECO:0000256" key="5">
    <source>
        <dbReference type="ARBA" id="ARBA00023136"/>
    </source>
</evidence>
<dbReference type="GO" id="GO:0032469">
    <property type="term" value="P:endoplasmic reticulum calcium ion homeostasis"/>
    <property type="evidence" value="ECO:0007669"/>
    <property type="project" value="TreeGrafter"/>
</dbReference>
<evidence type="ECO:0000256" key="1">
    <source>
        <dbReference type="ARBA" id="ARBA00004167"/>
    </source>
</evidence>
<evidence type="ECO:0000313" key="9">
    <source>
        <dbReference type="Proteomes" id="UP000007800"/>
    </source>
</evidence>
<feature type="region of interest" description="Disordered" evidence="6">
    <location>
        <begin position="53"/>
        <end position="111"/>
    </location>
</feature>
<dbReference type="InParanoid" id="C5LMC0"/>
<dbReference type="GeneID" id="9054943"/>
<dbReference type="GO" id="GO:0005789">
    <property type="term" value="C:endoplasmic reticulum membrane"/>
    <property type="evidence" value="ECO:0007669"/>
    <property type="project" value="TreeGrafter"/>
</dbReference>
<dbReference type="PANTHER" id="PTHR16875">
    <property type="entry name" value="SELENOPROTEIN K"/>
    <property type="match status" value="1"/>
</dbReference>
<dbReference type="AlphaFoldDB" id="C5LMC0"/>
<proteinExistence type="predicted"/>
<feature type="transmembrane region" description="Helical" evidence="7">
    <location>
        <begin position="34"/>
        <end position="58"/>
    </location>
</feature>
<name>C5LMC0_PERM5</name>
<dbReference type="Proteomes" id="UP000007800">
    <property type="component" value="Unassembled WGS sequence"/>
</dbReference>
<dbReference type="EMBL" id="GG683442">
    <property type="protein sequence ID" value="EER02132.1"/>
    <property type="molecule type" value="Genomic_DNA"/>
</dbReference>
<keyword evidence="5 7" id="KW-0472">Membrane</keyword>
<keyword evidence="9" id="KW-1185">Reference proteome</keyword>
<dbReference type="RefSeq" id="XP_002769414.1">
    <property type="nucleotide sequence ID" value="XM_002769368.1"/>
</dbReference>
<evidence type="ECO:0000256" key="6">
    <source>
        <dbReference type="SAM" id="MobiDB-lite"/>
    </source>
</evidence>
<dbReference type="Pfam" id="PF10961">
    <property type="entry name" value="SelK_SelG"/>
    <property type="match status" value="1"/>
</dbReference>
<reference evidence="8 9" key="1">
    <citation type="submission" date="2008-07" db="EMBL/GenBank/DDBJ databases">
        <authorList>
            <person name="El-Sayed N."/>
            <person name="Caler E."/>
            <person name="Inman J."/>
            <person name="Amedeo P."/>
            <person name="Hass B."/>
            <person name="Wortman J."/>
        </authorList>
    </citation>
    <scope>NUCLEOTIDE SEQUENCE [LARGE SCALE GENOMIC DNA]</scope>
    <source>
        <strain evidence="9">ATCC 50983 / TXsc</strain>
    </source>
</reference>
<keyword evidence="2 7" id="KW-0812">Transmembrane</keyword>
<evidence type="ECO:0000256" key="7">
    <source>
        <dbReference type="SAM" id="Phobius"/>
    </source>
</evidence>
<feature type="compositionally biased region" description="Gly residues" evidence="6">
    <location>
        <begin position="71"/>
        <end position="83"/>
    </location>
</feature>
<evidence type="ECO:0008006" key="10">
    <source>
        <dbReference type="Google" id="ProtNLM"/>
    </source>
</evidence>
<sequence>MAVIVDGVVYSDESEVPQGKFGGLWWPLRAVIDLLWKVFGVVMLFFQGIFAPGSSAAYRPSSRNDKRGDGWKGNGGGPGGGPNGPRRPMGRPHRGDMRGLEGIAKMRAMGG</sequence>
<evidence type="ECO:0000256" key="3">
    <source>
        <dbReference type="ARBA" id="ARBA00022933"/>
    </source>
</evidence>
<gene>
    <name evidence="8" type="ORF">Pmar_PMAR028511</name>
</gene>
<keyword evidence="4 7" id="KW-1133">Transmembrane helix</keyword>
<dbReference type="InterPro" id="IPR024491">
    <property type="entry name" value="Se_SelK/SelG"/>
</dbReference>
<organism evidence="9">
    <name type="scientific">Perkinsus marinus (strain ATCC 50983 / TXsc)</name>
    <dbReference type="NCBI Taxonomy" id="423536"/>
    <lineage>
        <taxon>Eukaryota</taxon>
        <taxon>Sar</taxon>
        <taxon>Alveolata</taxon>
        <taxon>Perkinsozoa</taxon>
        <taxon>Perkinsea</taxon>
        <taxon>Perkinsida</taxon>
        <taxon>Perkinsidae</taxon>
        <taxon>Perkinsus</taxon>
    </lineage>
</organism>
<keyword evidence="3" id="KW-0712">Selenocysteine</keyword>
<evidence type="ECO:0000313" key="8">
    <source>
        <dbReference type="EMBL" id="EER02132.1"/>
    </source>
</evidence>
<dbReference type="GO" id="GO:0005794">
    <property type="term" value="C:Golgi apparatus"/>
    <property type="evidence" value="ECO:0007669"/>
    <property type="project" value="TreeGrafter"/>
</dbReference>
<comment type="subcellular location">
    <subcellularLocation>
        <location evidence="1">Membrane</location>
        <topology evidence="1">Single-pass membrane protein</topology>
    </subcellularLocation>
</comment>